<feature type="compositionally biased region" description="Basic and acidic residues" evidence="10">
    <location>
        <begin position="318"/>
        <end position="332"/>
    </location>
</feature>
<feature type="transmembrane region" description="Helical" evidence="11">
    <location>
        <begin position="342"/>
        <end position="363"/>
    </location>
</feature>
<dbReference type="EC" id="2.7.11.1" evidence="1"/>
<evidence type="ECO:0000256" key="9">
    <source>
        <dbReference type="PROSITE-ProRule" id="PRU10141"/>
    </source>
</evidence>
<dbReference type="Pfam" id="PF00069">
    <property type="entry name" value="Pkinase"/>
    <property type="match status" value="1"/>
</dbReference>
<keyword evidence="11" id="KW-0472">Membrane</keyword>
<dbReference type="Pfam" id="PF03793">
    <property type="entry name" value="PASTA"/>
    <property type="match status" value="3"/>
</dbReference>
<keyword evidence="3" id="KW-0808">Transferase</keyword>
<dbReference type="InterPro" id="IPR017441">
    <property type="entry name" value="Protein_kinase_ATP_BS"/>
</dbReference>
<keyword evidence="11" id="KW-1133">Transmembrane helix</keyword>
<evidence type="ECO:0000256" key="5">
    <source>
        <dbReference type="ARBA" id="ARBA00022777"/>
    </source>
</evidence>
<dbReference type="CDD" id="cd06577">
    <property type="entry name" value="PASTA_pknB"/>
    <property type="match status" value="3"/>
</dbReference>
<evidence type="ECO:0000256" key="7">
    <source>
        <dbReference type="ARBA" id="ARBA00047899"/>
    </source>
</evidence>
<dbReference type="Pfam" id="PF21160">
    <property type="entry name" value="PrkC-like_PASTA-like"/>
    <property type="match status" value="1"/>
</dbReference>
<protein>
    <recommendedName>
        <fullName evidence="1">non-specific serine/threonine protein kinase</fullName>
        <ecNumber evidence="1">2.7.11.1</ecNumber>
    </recommendedName>
</protein>
<feature type="region of interest" description="Disordered" evidence="10">
    <location>
        <begin position="298"/>
        <end position="336"/>
    </location>
</feature>
<keyword evidence="15" id="KW-1185">Reference proteome</keyword>
<dbReference type="Gene3D" id="3.30.200.20">
    <property type="entry name" value="Phosphorylase Kinase, domain 1"/>
    <property type="match status" value="1"/>
</dbReference>
<organism evidence="14 15">
    <name type="scientific">Solibacillus kalamii</name>
    <dbReference type="NCBI Taxonomy" id="1748298"/>
    <lineage>
        <taxon>Bacteria</taxon>
        <taxon>Bacillati</taxon>
        <taxon>Bacillota</taxon>
        <taxon>Bacilli</taxon>
        <taxon>Bacillales</taxon>
        <taxon>Caryophanaceae</taxon>
        <taxon>Solibacillus</taxon>
    </lineage>
</organism>
<feature type="compositionally biased region" description="Polar residues" evidence="10">
    <location>
        <begin position="308"/>
        <end position="317"/>
    </location>
</feature>
<dbReference type="PROSITE" id="PS51178">
    <property type="entry name" value="PASTA"/>
    <property type="match status" value="3"/>
</dbReference>
<dbReference type="InterPro" id="IPR000719">
    <property type="entry name" value="Prot_kinase_dom"/>
</dbReference>
<evidence type="ECO:0000259" key="12">
    <source>
        <dbReference type="PROSITE" id="PS50011"/>
    </source>
</evidence>
<evidence type="ECO:0000256" key="4">
    <source>
        <dbReference type="ARBA" id="ARBA00022741"/>
    </source>
</evidence>
<comment type="caution">
    <text evidence="14">The sequence shown here is derived from an EMBL/GenBank/DDBJ whole genome shotgun (WGS) entry which is preliminary data.</text>
</comment>
<dbReference type="PANTHER" id="PTHR43289">
    <property type="entry name" value="MITOGEN-ACTIVATED PROTEIN KINASE KINASE KINASE 20-RELATED"/>
    <property type="match status" value="1"/>
</dbReference>
<evidence type="ECO:0000256" key="8">
    <source>
        <dbReference type="ARBA" id="ARBA00048679"/>
    </source>
</evidence>
<feature type="domain" description="PASTA" evidence="13">
    <location>
        <begin position="432"/>
        <end position="498"/>
    </location>
</feature>
<keyword evidence="11" id="KW-0812">Transmembrane</keyword>
<dbReference type="CDD" id="cd14014">
    <property type="entry name" value="STKc_PknB_like"/>
    <property type="match status" value="1"/>
</dbReference>
<keyword evidence="4 9" id="KW-0547">Nucleotide-binding</keyword>
<dbReference type="PANTHER" id="PTHR43289:SF34">
    <property type="entry name" value="SERINE_THREONINE-PROTEIN KINASE YBDM-RELATED"/>
    <property type="match status" value="1"/>
</dbReference>
<sequence>MLVGKHISGRYKILKLIGGGGMSNVYLAHDIILSRDVAIKILRYDLSNEEELHRRFQREALSATSLTNPNIVSIYDVGEDGDMHYIVMEYIKGKTLKQYIQEFSPLSAARSAHIMKQLTSAIAHAHENGIIHRDIKPQNILMDEEGNVKITDFGIATSLGATSFTQTNSVIGTVHYLSPEQARGGVATMKSDIYALGIVFYELLTGELPFSGESAVSIALKHLQAETPSVREFDASIPQSVENIVLKATAKDQNHRYSNAEEMEEDLNTCLSLQRVNEPKFMPPVDNGATKLMPIIKDPKPVPVPVQEPSTGITEQTVRIDSKQPAEEEPKPLKPKKKKKKWPLIVGLLVLLAIGAVVAAVLLTPNRVVIEDVTDMTVEEAIRILEEQGFVIGEQEERNNEEIESGNIIETNPQAGRERDKGTTVDLIVSIGKELTKMEDFVGKQRDEVIDELEEYNSYDFREEYSSEHAAGEIIGQTPEAGEEIHVNETDVVLTVSRGQEQVTVRDLMAFNDANRSEYEKSSGFKVNVTGEEYSDKPAGEVISQTPKAGTKLEKGGTINVVISKGPKAKQEKFYTKTIEIPYEPFEEGIEQEVSIYIQDKTRTMAEPVEKLTINEDTLYTIKLVIVEGDKAAYQIVRDNNVIENKTITYEELAE</sequence>
<dbReference type="Proteomes" id="UP000196594">
    <property type="component" value="Unassembled WGS sequence"/>
</dbReference>
<feature type="domain" description="Protein kinase" evidence="12">
    <location>
        <begin position="11"/>
        <end position="271"/>
    </location>
</feature>
<proteinExistence type="predicted"/>
<dbReference type="PROSITE" id="PS50011">
    <property type="entry name" value="PROTEIN_KINASE_DOM"/>
    <property type="match status" value="1"/>
</dbReference>
<evidence type="ECO:0000256" key="2">
    <source>
        <dbReference type="ARBA" id="ARBA00022527"/>
    </source>
</evidence>
<keyword evidence="5 14" id="KW-0418">Kinase</keyword>
<gene>
    <name evidence="14" type="ORF">CBM15_01305</name>
</gene>
<dbReference type="PROSITE" id="PS00108">
    <property type="entry name" value="PROTEIN_KINASE_ST"/>
    <property type="match status" value="1"/>
</dbReference>
<evidence type="ECO:0000313" key="15">
    <source>
        <dbReference type="Proteomes" id="UP000196594"/>
    </source>
</evidence>
<dbReference type="SMART" id="SM00220">
    <property type="entry name" value="S_TKc"/>
    <property type="match status" value="1"/>
</dbReference>
<dbReference type="Gene3D" id="2.60.40.2560">
    <property type="match status" value="1"/>
</dbReference>
<evidence type="ECO:0000259" key="13">
    <source>
        <dbReference type="PROSITE" id="PS51178"/>
    </source>
</evidence>
<evidence type="ECO:0000256" key="6">
    <source>
        <dbReference type="ARBA" id="ARBA00022840"/>
    </source>
</evidence>
<dbReference type="GO" id="GO:0004674">
    <property type="term" value="F:protein serine/threonine kinase activity"/>
    <property type="evidence" value="ECO:0007669"/>
    <property type="project" value="UniProtKB-KW"/>
</dbReference>
<comment type="catalytic activity">
    <reaction evidence="7">
        <text>L-threonyl-[protein] + ATP = O-phospho-L-threonyl-[protein] + ADP + H(+)</text>
        <dbReference type="Rhea" id="RHEA:46608"/>
        <dbReference type="Rhea" id="RHEA-COMP:11060"/>
        <dbReference type="Rhea" id="RHEA-COMP:11605"/>
        <dbReference type="ChEBI" id="CHEBI:15378"/>
        <dbReference type="ChEBI" id="CHEBI:30013"/>
        <dbReference type="ChEBI" id="CHEBI:30616"/>
        <dbReference type="ChEBI" id="CHEBI:61977"/>
        <dbReference type="ChEBI" id="CHEBI:456216"/>
        <dbReference type="EC" id="2.7.11.1"/>
    </reaction>
</comment>
<comment type="catalytic activity">
    <reaction evidence="8">
        <text>L-seryl-[protein] + ATP = O-phospho-L-seryl-[protein] + ADP + H(+)</text>
        <dbReference type="Rhea" id="RHEA:17989"/>
        <dbReference type="Rhea" id="RHEA-COMP:9863"/>
        <dbReference type="Rhea" id="RHEA-COMP:11604"/>
        <dbReference type="ChEBI" id="CHEBI:15378"/>
        <dbReference type="ChEBI" id="CHEBI:29999"/>
        <dbReference type="ChEBI" id="CHEBI:30616"/>
        <dbReference type="ChEBI" id="CHEBI:83421"/>
        <dbReference type="ChEBI" id="CHEBI:456216"/>
        <dbReference type="EC" id="2.7.11.1"/>
    </reaction>
</comment>
<evidence type="ECO:0000256" key="1">
    <source>
        <dbReference type="ARBA" id="ARBA00012513"/>
    </source>
</evidence>
<feature type="domain" description="PASTA" evidence="13">
    <location>
        <begin position="364"/>
        <end position="431"/>
    </location>
</feature>
<evidence type="ECO:0000256" key="11">
    <source>
        <dbReference type="SAM" id="Phobius"/>
    </source>
</evidence>
<reference evidence="14 15" key="1">
    <citation type="journal article" date="2017" name="Int. J. Syst. Evol. Microbiol.">
        <title>Solibacillus kalamii sp. nov., isolated from a high-efficiency particulate arrestance filter system used in the International Space Station.</title>
        <authorList>
            <person name="Checinska Sielaff A."/>
            <person name="Kumar R.M."/>
            <person name="Pal D."/>
            <person name="Mayilraj S."/>
            <person name="Venkateswaran K."/>
        </authorList>
    </citation>
    <scope>NUCLEOTIDE SEQUENCE [LARGE SCALE GENOMIC DNA]</scope>
    <source>
        <strain evidence="14 15">ISSFR-015</strain>
    </source>
</reference>
<feature type="domain" description="PASTA" evidence="13">
    <location>
        <begin position="499"/>
        <end position="565"/>
    </location>
</feature>
<dbReference type="SMART" id="SM00740">
    <property type="entry name" value="PASTA"/>
    <property type="match status" value="3"/>
</dbReference>
<dbReference type="PROSITE" id="PS00107">
    <property type="entry name" value="PROTEIN_KINASE_ATP"/>
    <property type="match status" value="1"/>
</dbReference>
<dbReference type="NCBIfam" id="NF033483">
    <property type="entry name" value="PknB_PASTA_kin"/>
    <property type="match status" value="1"/>
</dbReference>
<name>A0ABX3ZL82_9BACL</name>
<evidence type="ECO:0000256" key="3">
    <source>
        <dbReference type="ARBA" id="ARBA00022679"/>
    </source>
</evidence>
<keyword evidence="6 9" id="KW-0067">ATP-binding</keyword>
<accession>A0ABX3ZL82</accession>
<dbReference type="InterPro" id="IPR005543">
    <property type="entry name" value="PASTA_dom"/>
</dbReference>
<keyword evidence="2 14" id="KW-0723">Serine/threonine-protein kinase</keyword>
<dbReference type="InterPro" id="IPR008271">
    <property type="entry name" value="Ser/Thr_kinase_AS"/>
</dbReference>
<evidence type="ECO:0000256" key="10">
    <source>
        <dbReference type="SAM" id="MobiDB-lite"/>
    </source>
</evidence>
<dbReference type="EMBL" id="NHNT01000001">
    <property type="protein sequence ID" value="OUZ40528.1"/>
    <property type="molecule type" value="Genomic_DNA"/>
</dbReference>
<dbReference type="InterPro" id="IPR011009">
    <property type="entry name" value="Kinase-like_dom_sf"/>
</dbReference>
<dbReference type="Gene3D" id="1.10.510.10">
    <property type="entry name" value="Transferase(Phosphotransferase) domain 1"/>
    <property type="match status" value="1"/>
</dbReference>
<dbReference type="RefSeq" id="WP_087615443.1">
    <property type="nucleotide sequence ID" value="NZ_JAFBEY010000002.1"/>
</dbReference>
<dbReference type="SUPFAM" id="SSF56112">
    <property type="entry name" value="Protein kinase-like (PK-like)"/>
    <property type="match status" value="1"/>
</dbReference>
<feature type="binding site" evidence="9">
    <location>
        <position position="40"/>
    </location>
    <ligand>
        <name>ATP</name>
        <dbReference type="ChEBI" id="CHEBI:30616"/>
    </ligand>
</feature>
<dbReference type="Gene3D" id="3.30.10.20">
    <property type="match status" value="3"/>
</dbReference>
<evidence type="ECO:0000313" key="14">
    <source>
        <dbReference type="EMBL" id="OUZ40528.1"/>
    </source>
</evidence>